<comment type="caution">
    <text evidence="1">The sequence shown here is derived from an EMBL/GenBank/DDBJ whole genome shotgun (WGS) entry which is preliminary data.</text>
</comment>
<dbReference type="Proteomes" id="UP001642360">
    <property type="component" value="Unassembled WGS sequence"/>
</dbReference>
<keyword evidence="2" id="KW-1185">Reference proteome</keyword>
<dbReference type="PANTHER" id="PTHR23076">
    <property type="entry name" value="METALLOPROTEASE M41 FTSH"/>
    <property type="match status" value="1"/>
</dbReference>
<sequence>MVGGVGKFDFIAATKFEKQDGVVLMATTRNLKQIDEALQRPGRMDRIFHLQRPTQAEREKILRVAAKETMDEELTDFLDWRKVAEKTALLRPIELKLVPVALEAAVGFLEKFVEFKVEELFVELSVPRCPYLLVVTCFAGKYNLVVAVLFEEDNFVWLWE</sequence>
<dbReference type="SUPFAM" id="SSF52540">
    <property type="entry name" value="P-loop containing nucleoside triphosphate hydrolases"/>
    <property type="match status" value="1"/>
</dbReference>
<evidence type="ECO:0000313" key="2">
    <source>
        <dbReference type="Proteomes" id="UP001642360"/>
    </source>
</evidence>
<protein>
    <submittedName>
        <fullName evidence="1">Uncharacterized protein</fullName>
    </submittedName>
</protein>
<gene>
    <name evidence="1" type="ORF">ILEXP_LOCUS24891</name>
</gene>
<accession>A0ABC8SP07</accession>
<proteinExistence type="predicted"/>
<organism evidence="1 2">
    <name type="scientific">Ilex paraguariensis</name>
    <name type="common">yerba mate</name>
    <dbReference type="NCBI Taxonomy" id="185542"/>
    <lineage>
        <taxon>Eukaryota</taxon>
        <taxon>Viridiplantae</taxon>
        <taxon>Streptophyta</taxon>
        <taxon>Embryophyta</taxon>
        <taxon>Tracheophyta</taxon>
        <taxon>Spermatophyta</taxon>
        <taxon>Magnoliopsida</taxon>
        <taxon>eudicotyledons</taxon>
        <taxon>Gunneridae</taxon>
        <taxon>Pentapetalae</taxon>
        <taxon>asterids</taxon>
        <taxon>campanulids</taxon>
        <taxon>Aquifoliales</taxon>
        <taxon>Aquifoliaceae</taxon>
        <taxon>Ilex</taxon>
    </lineage>
</organism>
<dbReference type="AlphaFoldDB" id="A0ABC8SP07"/>
<name>A0ABC8SP07_9AQUA</name>
<dbReference type="InterPro" id="IPR027417">
    <property type="entry name" value="P-loop_NTPase"/>
</dbReference>
<reference evidence="1 2" key="1">
    <citation type="submission" date="2024-02" db="EMBL/GenBank/DDBJ databases">
        <authorList>
            <person name="Vignale AGUSTIN F."/>
            <person name="Sosa J E."/>
            <person name="Modenutti C."/>
        </authorList>
    </citation>
    <scope>NUCLEOTIDE SEQUENCE [LARGE SCALE GENOMIC DNA]</scope>
</reference>
<dbReference type="Gene3D" id="1.10.8.60">
    <property type="match status" value="1"/>
</dbReference>
<evidence type="ECO:0000313" key="1">
    <source>
        <dbReference type="EMBL" id="CAK9156357.1"/>
    </source>
</evidence>
<dbReference type="Gene3D" id="3.40.50.300">
    <property type="entry name" value="P-loop containing nucleotide triphosphate hydrolases"/>
    <property type="match status" value="1"/>
</dbReference>
<dbReference type="EMBL" id="CAUOFW020002836">
    <property type="protein sequence ID" value="CAK9156357.1"/>
    <property type="molecule type" value="Genomic_DNA"/>
</dbReference>
<dbReference type="PANTHER" id="PTHR23076:SF58">
    <property type="entry name" value="INACTIVE ATP-DEPENDENT ZINC METALLOPROTEASE FTSHI 5, CHLOROPLASTIC-RELATED"/>
    <property type="match status" value="1"/>
</dbReference>